<dbReference type="EMBL" id="MU001651">
    <property type="protein sequence ID" value="KAF2478453.1"/>
    <property type="molecule type" value="Genomic_DNA"/>
</dbReference>
<evidence type="ECO:0000313" key="1">
    <source>
        <dbReference type="EMBL" id="KAF2478453.1"/>
    </source>
</evidence>
<dbReference type="Proteomes" id="UP000799767">
    <property type="component" value="Unassembled WGS sequence"/>
</dbReference>
<gene>
    <name evidence="1" type="ORF">BDY17DRAFT_258914</name>
</gene>
<proteinExistence type="predicted"/>
<dbReference type="AlphaFoldDB" id="A0A6A6PFL6"/>
<dbReference type="GeneID" id="54472823"/>
<organism evidence="1 2">
    <name type="scientific">Neohortaea acidophila</name>
    <dbReference type="NCBI Taxonomy" id="245834"/>
    <lineage>
        <taxon>Eukaryota</taxon>
        <taxon>Fungi</taxon>
        <taxon>Dikarya</taxon>
        <taxon>Ascomycota</taxon>
        <taxon>Pezizomycotina</taxon>
        <taxon>Dothideomycetes</taxon>
        <taxon>Dothideomycetidae</taxon>
        <taxon>Mycosphaerellales</taxon>
        <taxon>Teratosphaeriaceae</taxon>
        <taxon>Neohortaea</taxon>
    </lineage>
</organism>
<feature type="non-terminal residue" evidence="1">
    <location>
        <position position="1"/>
    </location>
</feature>
<reference evidence="1" key="1">
    <citation type="journal article" date="2020" name="Stud. Mycol.">
        <title>101 Dothideomycetes genomes: a test case for predicting lifestyles and emergence of pathogens.</title>
        <authorList>
            <person name="Haridas S."/>
            <person name="Albert R."/>
            <person name="Binder M."/>
            <person name="Bloem J."/>
            <person name="Labutti K."/>
            <person name="Salamov A."/>
            <person name="Andreopoulos B."/>
            <person name="Baker S."/>
            <person name="Barry K."/>
            <person name="Bills G."/>
            <person name="Bluhm B."/>
            <person name="Cannon C."/>
            <person name="Castanera R."/>
            <person name="Culley D."/>
            <person name="Daum C."/>
            <person name="Ezra D."/>
            <person name="Gonzalez J."/>
            <person name="Henrissat B."/>
            <person name="Kuo A."/>
            <person name="Liang C."/>
            <person name="Lipzen A."/>
            <person name="Lutzoni F."/>
            <person name="Magnuson J."/>
            <person name="Mondo S."/>
            <person name="Nolan M."/>
            <person name="Ohm R."/>
            <person name="Pangilinan J."/>
            <person name="Park H.-J."/>
            <person name="Ramirez L."/>
            <person name="Alfaro M."/>
            <person name="Sun H."/>
            <person name="Tritt A."/>
            <person name="Yoshinaga Y."/>
            <person name="Zwiers L.-H."/>
            <person name="Turgeon B."/>
            <person name="Goodwin S."/>
            <person name="Spatafora J."/>
            <person name="Crous P."/>
            <person name="Grigoriev I."/>
        </authorList>
    </citation>
    <scope>NUCLEOTIDE SEQUENCE</scope>
    <source>
        <strain evidence="1">CBS 113389</strain>
    </source>
</reference>
<protein>
    <submittedName>
        <fullName evidence="1">Uncharacterized protein</fullName>
    </submittedName>
</protein>
<dbReference type="RefSeq" id="XP_033585023.1">
    <property type="nucleotide sequence ID" value="XM_033731821.1"/>
</dbReference>
<sequence length="111" mass="12133">DSATTVAMKLAAPMSSPMARSGLFDLMAAHVEKISGPPFPRARRVTPAKLSLIPIKRAPALKLTEKKSPAHMPMVRNSRAIQRRTTSHALAPASDVQYKRRRYGIRPSSSS</sequence>
<name>A0A6A6PFL6_9PEZI</name>
<keyword evidence="2" id="KW-1185">Reference proteome</keyword>
<evidence type="ECO:0000313" key="2">
    <source>
        <dbReference type="Proteomes" id="UP000799767"/>
    </source>
</evidence>
<accession>A0A6A6PFL6</accession>